<dbReference type="InterPro" id="IPR002347">
    <property type="entry name" value="SDR_fam"/>
</dbReference>
<dbReference type="PANTHER" id="PTHR44252:SF3">
    <property type="entry name" value="D-ERYTHRULOSE REDUCTASE-RELATED"/>
    <property type="match status" value="1"/>
</dbReference>
<dbReference type="InterPro" id="IPR036291">
    <property type="entry name" value="NAD(P)-bd_dom_sf"/>
</dbReference>
<comment type="similarity">
    <text evidence="1">Belongs to the short-chain dehydrogenases/reductases (SDR) family.</text>
</comment>
<dbReference type="SUPFAM" id="SSF51735">
    <property type="entry name" value="NAD(P)-binding Rossmann-fold domains"/>
    <property type="match status" value="1"/>
</dbReference>
<gene>
    <name evidence="3" type="ORF">KUTeg_003838</name>
</gene>
<protein>
    <submittedName>
        <fullName evidence="3">Uncharacterized protein</fullName>
    </submittedName>
</protein>
<dbReference type="InterPro" id="IPR051737">
    <property type="entry name" value="L-xylulose/Carbonyl_redctase"/>
</dbReference>
<keyword evidence="2" id="KW-0521">NADP</keyword>
<evidence type="ECO:0000256" key="1">
    <source>
        <dbReference type="ARBA" id="ARBA00006484"/>
    </source>
</evidence>
<evidence type="ECO:0000313" key="3">
    <source>
        <dbReference type="EMBL" id="KAJ8318747.1"/>
    </source>
</evidence>
<dbReference type="EMBL" id="JARBDR010000214">
    <property type="protein sequence ID" value="KAJ8318747.1"/>
    <property type="molecule type" value="Genomic_DNA"/>
</dbReference>
<accession>A0ABQ9FS17</accession>
<evidence type="ECO:0000313" key="4">
    <source>
        <dbReference type="Proteomes" id="UP001217089"/>
    </source>
</evidence>
<name>A0ABQ9FS17_TEGGR</name>
<reference evidence="3 4" key="1">
    <citation type="submission" date="2022-12" db="EMBL/GenBank/DDBJ databases">
        <title>Chromosome-level genome of Tegillarca granosa.</title>
        <authorList>
            <person name="Kim J."/>
        </authorList>
    </citation>
    <scope>NUCLEOTIDE SEQUENCE [LARGE SCALE GENOMIC DNA]</scope>
    <source>
        <strain evidence="3">Teg-2019</strain>
        <tissue evidence="3">Adductor muscle</tissue>
    </source>
</reference>
<dbReference type="PRINTS" id="PR00081">
    <property type="entry name" value="GDHRDH"/>
</dbReference>
<dbReference type="Proteomes" id="UP001217089">
    <property type="component" value="Unassembled WGS sequence"/>
</dbReference>
<organism evidence="3 4">
    <name type="scientific">Tegillarca granosa</name>
    <name type="common">Malaysian cockle</name>
    <name type="synonym">Anadara granosa</name>
    <dbReference type="NCBI Taxonomy" id="220873"/>
    <lineage>
        <taxon>Eukaryota</taxon>
        <taxon>Metazoa</taxon>
        <taxon>Spiralia</taxon>
        <taxon>Lophotrochozoa</taxon>
        <taxon>Mollusca</taxon>
        <taxon>Bivalvia</taxon>
        <taxon>Autobranchia</taxon>
        <taxon>Pteriomorphia</taxon>
        <taxon>Arcoida</taxon>
        <taxon>Arcoidea</taxon>
        <taxon>Arcidae</taxon>
        <taxon>Tegillarca</taxon>
    </lineage>
</organism>
<dbReference type="Pfam" id="PF13561">
    <property type="entry name" value="adh_short_C2"/>
    <property type="match status" value="1"/>
</dbReference>
<keyword evidence="4" id="KW-1185">Reference proteome</keyword>
<proteinExistence type="inferred from homology"/>
<dbReference type="PANTHER" id="PTHR44252">
    <property type="entry name" value="D-ERYTHRULOSE REDUCTASE"/>
    <property type="match status" value="1"/>
</dbReference>
<comment type="caution">
    <text evidence="3">The sequence shown here is derived from an EMBL/GenBank/DDBJ whole genome shotgun (WGS) entry which is preliminary data.</text>
</comment>
<sequence length="123" mass="14223">MLQCKSNKLCNSAGLDMMTNAMALELGPHQIRFNNVNPTYVPTDMTKEFYADFESFAKIFELHPLKKLAELGDIMYAVLFLLSDKSSIITFNRGFPLWNQPFQTFKKNERPVADYRRNTFNTA</sequence>
<evidence type="ECO:0000256" key="2">
    <source>
        <dbReference type="ARBA" id="ARBA00022857"/>
    </source>
</evidence>
<dbReference type="Gene3D" id="3.40.50.720">
    <property type="entry name" value="NAD(P)-binding Rossmann-like Domain"/>
    <property type="match status" value="1"/>
</dbReference>